<keyword evidence="2" id="KW-1185">Reference proteome</keyword>
<organism evidence="1 2">
    <name type="scientific">Siminovitchia terrae</name>
    <name type="common">Bacillus terrae</name>
    <dbReference type="NCBI Taxonomy" id="1914933"/>
    <lineage>
        <taxon>Bacteria</taxon>
        <taxon>Bacillati</taxon>
        <taxon>Bacillota</taxon>
        <taxon>Bacilli</taxon>
        <taxon>Bacillales</taxon>
        <taxon>Bacillaceae</taxon>
        <taxon>Siminovitchia</taxon>
    </lineage>
</organism>
<evidence type="ECO:0008006" key="3">
    <source>
        <dbReference type="Google" id="ProtNLM"/>
    </source>
</evidence>
<accession>A0ABQ4KQV0</accession>
<evidence type="ECO:0000313" key="1">
    <source>
        <dbReference type="EMBL" id="GIN94370.1"/>
    </source>
</evidence>
<dbReference type="EMBL" id="BORJ01000001">
    <property type="protein sequence ID" value="GIN94370.1"/>
    <property type="molecule type" value="Genomic_DNA"/>
</dbReference>
<sequence>MSSDKNSLAHTKWNYKYHIVFIEINQLWKTKTRYRTNITAIV</sequence>
<protein>
    <recommendedName>
        <fullName evidence="3">Transposase</fullName>
    </recommendedName>
</protein>
<comment type="caution">
    <text evidence="1">The sequence shown here is derived from an EMBL/GenBank/DDBJ whole genome shotgun (WGS) entry which is preliminary data.</text>
</comment>
<reference evidence="1 2" key="1">
    <citation type="submission" date="2021-03" db="EMBL/GenBank/DDBJ databases">
        <title>Antimicrobial resistance genes in bacteria isolated from Japanese honey, and their potential for conferring macrolide and lincosamide resistance in the American foulbrood pathogen Paenibacillus larvae.</title>
        <authorList>
            <person name="Okamoto M."/>
            <person name="Kumagai M."/>
            <person name="Kanamori H."/>
            <person name="Takamatsu D."/>
        </authorList>
    </citation>
    <scope>NUCLEOTIDE SEQUENCE [LARGE SCALE GENOMIC DNA]</scope>
    <source>
        <strain evidence="1 2">J6TS1</strain>
    </source>
</reference>
<name>A0ABQ4KQV0_SIMTE</name>
<gene>
    <name evidence="1" type="ORF">J6TS1_02400</name>
</gene>
<proteinExistence type="predicted"/>
<evidence type="ECO:0000313" key="2">
    <source>
        <dbReference type="Proteomes" id="UP000680670"/>
    </source>
</evidence>
<dbReference type="Proteomes" id="UP000680670">
    <property type="component" value="Unassembled WGS sequence"/>
</dbReference>